<dbReference type="Proteomes" id="UP001610335">
    <property type="component" value="Unassembled WGS sequence"/>
</dbReference>
<comment type="caution">
    <text evidence="1">The sequence shown here is derived from an EMBL/GenBank/DDBJ whole genome shotgun (WGS) entry which is preliminary data.</text>
</comment>
<evidence type="ECO:0000313" key="2">
    <source>
        <dbReference type="Proteomes" id="UP001610335"/>
    </source>
</evidence>
<dbReference type="Gene3D" id="1.20.5.340">
    <property type="match status" value="1"/>
</dbReference>
<gene>
    <name evidence="1" type="ORF">BDW59DRAFT_136924</name>
</gene>
<organism evidence="1 2">
    <name type="scientific">Aspergillus cavernicola</name>
    <dbReference type="NCBI Taxonomy" id="176166"/>
    <lineage>
        <taxon>Eukaryota</taxon>
        <taxon>Fungi</taxon>
        <taxon>Dikarya</taxon>
        <taxon>Ascomycota</taxon>
        <taxon>Pezizomycotina</taxon>
        <taxon>Eurotiomycetes</taxon>
        <taxon>Eurotiomycetidae</taxon>
        <taxon>Eurotiales</taxon>
        <taxon>Aspergillaceae</taxon>
        <taxon>Aspergillus</taxon>
        <taxon>Aspergillus subgen. Nidulantes</taxon>
    </lineage>
</organism>
<keyword evidence="2" id="KW-1185">Reference proteome</keyword>
<accession>A0ABR4J4L5</accession>
<proteinExistence type="predicted"/>
<reference evidence="1 2" key="1">
    <citation type="submission" date="2024-07" db="EMBL/GenBank/DDBJ databases">
        <title>Section-level genome sequencing and comparative genomics of Aspergillus sections Usti and Cavernicolus.</title>
        <authorList>
            <consortium name="Lawrence Berkeley National Laboratory"/>
            <person name="Nybo J.L."/>
            <person name="Vesth T.C."/>
            <person name="Theobald S."/>
            <person name="Frisvad J.C."/>
            <person name="Larsen T.O."/>
            <person name="Kjaerboelling I."/>
            <person name="Rothschild-Mancinelli K."/>
            <person name="Lyhne E.K."/>
            <person name="Kogle M.E."/>
            <person name="Barry K."/>
            <person name="Clum A."/>
            <person name="Na H."/>
            <person name="Ledsgaard L."/>
            <person name="Lin J."/>
            <person name="Lipzen A."/>
            <person name="Kuo A."/>
            <person name="Riley R."/>
            <person name="Mondo S."/>
            <person name="LaButti K."/>
            <person name="Haridas S."/>
            <person name="Pangalinan J."/>
            <person name="Salamov A.A."/>
            <person name="Simmons B.A."/>
            <person name="Magnuson J.K."/>
            <person name="Chen J."/>
            <person name="Drula E."/>
            <person name="Henrissat B."/>
            <person name="Wiebenga A."/>
            <person name="Lubbers R.J."/>
            <person name="Gomes A.C."/>
            <person name="Makela M.R."/>
            <person name="Stajich J."/>
            <person name="Grigoriev I.V."/>
            <person name="Mortensen U.H."/>
            <person name="De vries R.P."/>
            <person name="Baker S.E."/>
            <person name="Andersen M.R."/>
        </authorList>
    </citation>
    <scope>NUCLEOTIDE SEQUENCE [LARGE SCALE GENOMIC DNA]</scope>
    <source>
        <strain evidence="1 2">CBS 600.67</strain>
    </source>
</reference>
<name>A0ABR4J4L5_9EURO</name>
<protein>
    <submittedName>
        <fullName evidence="1">Uncharacterized protein</fullName>
    </submittedName>
</protein>
<sequence>MNNTTRVVGNNMGHDLLARLTRLEQRDEDTQRHFARQDATIARQDATIAGQDATIARQDATIAGLDTTIAGHGTTIARLNVDIEELQVRVFPLRSIRATILDMHANYTALDERSLLVERNESAHGGNIIEDSILIRASTTEERESAWRKSFQRIYGFHLSAIESRIQNAPSSVIKAFNMHANCVLMDRWQLNSELRQTVLDKCKIFLRVWVFDSSLSVHQDVIQFEELCATYSSL</sequence>
<dbReference type="EMBL" id="JBFXLS010000001">
    <property type="protein sequence ID" value="KAL2834983.1"/>
    <property type="molecule type" value="Genomic_DNA"/>
</dbReference>
<evidence type="ECO:0000313" key="1">
    <source>
        <dbReference type="EMBL" id="KAL2834983.1"/>
    </source>
</evidence>